<protein>
    <submittedName>
        <fullName evidence="2">Uncharacterized protein</fullName>
    </submittedName>
</protein>
<keyword evidence="1" id="KW-1133">Transmembrane helix</keyword>
<feature type="transmembrane region" description="Helical" evidence="1">
    <location>
        <begin position="27"/>
        <end position="47"/>
    </location>
</feature>
<keyword evidence="3" id="KW-1185">Reference proteome</keyword>
<dbReference type="EMBL" id="CAJDYZ010006108">
    <property type="protein sequence ID" value="CAD1473056.1"/>
    <property type="molecule type" value="Genomic_DNA"/>
</dbReference>
<accession>A0A6V7H615</accession>
<keyword evidence="1" id="KW-0812">Transmembrane</keyword>
<gene>
    <name evidence="2" type="ORF">MHI_LOCUS350809</name>
</gene>
<evidence type="ECO:0000313" key="2">
    <source>
        <dbReference type="EMBL" id="CAD1473056.1"/>
    </source>
</evidence>
<dbReference type="Proteomes" id="UP000752696">
    <property type="component" value="Unassembled WGS sequence"/>
</dbReference>
<reference evidence="2" key="1">
    <citation type="submission" date="2020-07" db="EMBL/GenBank/DDBJ databases">
        <authorList>
            <person name="Nazaruddin N."/>
        </authorList>
    </citation>
    <scope>NUCLEOTIDE SEQUENCE</scope>
</reference>
<evidence type="ECO:0000313" key="3">
    <source>
        <dbReference type="Proteomes" id="UP000752696"/>
    </source>
</evidence>
<keyword evidence="1" id="KW-0472">Membrane</keyword>
<dbReference type="AlphaFoldDB" id="A0A6V7H615"/>
<organism evidence="2 3">
    <name type="scientific">Heterotrigona itama</name>
    <dbReference type="NCBI Taxonomy" id="395501"/>
    <lineage>
        <taxon>Eukaryota</taxon>
        <taxon>Metazoa</taxon>
        <taxon>Ecdysozoa</taxon>
        <taxon>Arthropoda</taxon>
        <taxon>Hexapoda</taxon>
        <taxon>Insecta</taxon>
        <taxon>Pterygota</taxon>
        <taxon>Neoptera</taxon>
        <taxon>Endopterygota</taxon>
        <taxon>Hymenoptera</taxon>
        <taxon>Apocrita</taxon>
        <taxon>Aculeata</taxon>
        <taxon>Apoidea</taxon>
        <taxon>Anthophila</taxon>
        <taxon>Apidae</taxon>
        <taxon>Heterotrigona</taxon>
    </lineage>
</organism>
<proteinExistence type="predicted"/>
<evidence type="ECO:0000256" key="1">
    <source>
        <dbReference type="SAM" id="Phobius"/>
    </source>
</evidence>
<sequence>MKLPLFAGMGLGIYLQSQKPIGIQTYVTFKTIAYTTLPICGFGFFYLTGTYIASKVRNQDSPVNYAIG</sequence>
<dbReference type="OrthoDB" id="1913277at2759"/>
<name>A0A6V7H615_9HYME</name>
<feature type="non-terminal residue" evidence="2">
    <location>
        <position position="68"/>
    </location>
</feature>
<comment type="caution">
    <text evidence="2">The sequence shown here is derived from an EMBL/GenBank/DDBJ whole genome shotgun (WGS) entry which is preliminary data.</text>
</comment>